<evidence type="ECO:0000256" key="5">
    <source>
        <dbReference type="ARBA" id="ARBA00022605"/>
    </source>
</evidence>
<keyword evidence="10" id="KW-0067">ATP-binding</keyword>
<dbReference type="Proteomes" id="UP000216533">
    <property type="component" value="Unassembled WGS sequence"/>
</dbReference>
<evidence type="ECO:0000256" key="9">
    <source>
        <dbReference type="ARBA" id="ARBA00023268"/>
    </source>
</evidence>
<dbReference type="Pfam" id="PF01202">
    <property type="entry name" value="SKI"/>
    <property type="match status" value="1"/>
</dbReference>
<comment type="pathway">
    <text evidence="10">Metabolic intermediate biosynthesis; chorismate biosynthesis; chorismate from D-erythrose 4-phosphate and phosphoenolpyruvate: step 5/7.</text>
</comment>
<dbReference type="InterPro" id="IPR050071">
    <property type="entry name" value="Dehydroquinate_synthase"/>
</dbReference>
<evidence type="ECO:0000256" key="1">
    <source>
        <dbReference type="ARBA" id="ARBA00001393"/>
    </source>
</evidence>
<keyword evidence="5 11" id="KW-0028">Amino-acid biosynthesis</keyword>
<feature type="binding site" evidence="10">
    <location>
        <position position="77"/>
    </location>
    <ligand>
        <name>substrate</name>
    </ligand>
</feature>
<protein>
    <recommendedName>
        <fullName evidence="10 11">Multifunctional fusion protein</fullName>
    </recommendedName>
    <domain>
        <recommendedName>
            <fullName evidence="10">Shikimate kinase</fullName>
            <shortName evidence="10">SK</shortName>
            <ecNumber evidence="10">2.7.1.71</ecNumber>
        </recommendedName>
    </domain>
    <domain>
        <recommendedName>
            <fullName evidence="11">3-dehydroquinate synthase</fullName>
            <shortName evidence="11">DHQS</shortName>
            <ecNumber evidence="11">4.2.3.4</ecNumber>
        </recommendedName>
    </domain>
</protein>
<feature type="binding site" evidence="11">
    <location>
        <position position="340"/>
    </location>
    <ligand>
        <name>Zn(2+)</name>
        <dbReference type="ChEBI" id="CHEBI:29105"/>
    </ligand>
</feature>
<feature type="binding site" evidence="10">
    <location>
        <position position="149"/>
    </location>
    <ligand>
        <name>ATP</name>
        <dbReference type="ChEBI" id="CHEBI:30616"/>
    </ligand>
</feature>
<dbReference type="RefSeq" id="WP_094451091.1">
    <property type="nucleotide sequence ID" value="NZ_NMVI01000018.1"/>
</dbReference>
<feature type="binding site" evidence="11">
    <location>
        <position position="409"/>
    </location>
    <ligand>
        <name>Zn(2+)</name>
        <dbReference type="ChEBI" id="CHEBI:29105"/>
    </ligand>
</feature>
<feature type="binding site" evidence="11">
    <location>
        <begin position="227"/>
        <end position="232"/>
    </location>
    <ligand>
        <name>NAD(+)</name>
        <dbReference type="ChEBI" id="CHEBI:57540"/>
    </ligand>
</feature>
<feature type="binding site" evidence="11">
    <location>
        <position position="425"/>
    </location>
    <ligand>
        <name>Zn(2+)</name>
        <dbReference type="ChEBI" id="CHEBI:29105"/>
    </ligand>
</feature>
<dbReference type="HAMAP" id="MF_00110">
    <property type="entry name" value="DHQ_synthase"/>
    <property type="match status" value="1"/>
</dbReference>
<keyword evidence="7 11" id="KW-0057">Aromatic amino acid biosynthesis</keyword>
<feature type="binding site" evidence="11">
    <location>
        <position position="307"/>
    </location>
    <ligand>
        <name>NAD(+)</name>
        <dbReference type="ChEBI" id="CHEBI:57540"/>
    </ligand>
</feature>
<feature type="domain" description="3-dehydroquinate synthase C-terminal" evidence="13">
    <location>
        <begin position="337"/>
        <end position="485"/>
    </location>
</feature>
<dbReference type="PANTHER" id="PTHR43622:SF7">
    <property type="entry name" value="3-DEHYDROQUINATE SYNTHASE, CHLOROPLASTIC"/>
    <property type="match status" value="1"/>
</dbReference>
<comment type="function">
    <text evidence="11">Catalyzes the conversion of 3-deoxy-D-arabino-heptulosonate 7-phosphate (DAHP) to dehydroquinate (DHQ).</text>
</comment>
<accession>A0A255E4Q3</accession>
<dbReference type="InterPro" id="IPR000623">
    <property type="entry name" value="Shikimate_kinase/TSH1"/>
</dbReference>
<comment type="function">
    <text evidence="10">Catalyzes the specific phosphorylation of the 3-hydroxyl group of shikimic acid using ATP as a cosubstrate.</text>
</comment>
<keyword evidence="8 11" id="KW-0456">Lyase</keyword>
<dbReference type="SUPFAM" id="SSF56796">
    <property type="entry name" value="Dehydroquinate synthase-like"/>
    <property type="match status" value="1"/>
</dbReference>
<feature type="binding site" evidence="10">
    <location>
        <position position="55"/>
    </location>
    <ligand>
        <name>substrate</name>
    </ligand>
</feature>
<keyword evidence="11" id="KW-0547">Nucleotide-binding</keyword>
<comment type="similarity">
    <text evidence="10">Belongs to the shikimate kinase family.</text>
</comment>
<keyword evidence="10" id="KW-0460">Magnesium</keyword>
<evidence type="ECO:0000313" key="15">
    <source>
        <dbReference type="Proteomes" id="UP000216533"/>
    </source>
</evidence>
<proteinExistence type="inferred from homology"/>
<reference evidence="14 15" key="1">
    <citation type="submission" date="2017-07" db="EMBL/GenBank/DDBJ databases">
        <title>Draft whole genome sequences of clinical Proprionibacteriaceae strains.</title>
        <authorList>
            <person name="Bernier A.-M."/>
            <person name="Bernard K."/>
            <person name="Domingo M.-C."/>
        </authorList>
    </citation>
    <scope>NUCLEOTIDE SEQUENCE [LARGE SCALE GENOMIC DNA]</scope>
    <source>
        <strain evidence="14 15">NML 160184</strain>
    </source>
</reference>
<dbReference type="InterPro" id="IPR016037">
    <property type="entry name" value="DHQ_synth_AroB"/>
</dbReference>
<evidence type="ECO:0000256" key="8">
    <source>
        <dbReference type="ARBA" id="ARBA00023239"/>
    </source>
</evidence>
<feature type="binding site" evidence="10">
    <location>
        <position position="114"/>
    </location>
    <ligand>
        <name>ATP</name>
        <dbReference type="ChEBI" id="CHEBI:30616"/>
    </ligand>
</feature>
<comment type="subcellular location">
    <subcellularLocation>
        <location evidence="11">Cytoplasm</location>
    </subcellularLocation>
</comment>
<dbReference type="Gene3D" id="1.20.1090.10">
    <property type="entry name" value="Dehydroquinate synthase-like - alpha domain"/>
    <property type="match status" value="1"/>
</dbReference>
<dbReference type="PANTHER" id="PTHR43622">
    <property type="entry name" value="3-DEHYDROQUINATE SYNTHASE"/>
    <property type="match status" value="1"/>
</dbReference>
<evidence type="ECO:0000256" key="7">
    <source>
        <dbReference type="ARBA" id="ARBA00023141"/>
    </source>
</evidence>
<evidence type="ECO:0000313" key="14">
    <source>
        <dbReference type="EMBL" id="OYN86524.1"/>
    </source>
</evidence>
<keyword evidence="6 11" id="KW-0520">NAD</keyword>
<evidence type="ECO:0000256" key="10">
    <source>
        <dbReference type="HAMAP-Rule" id="MF_00109"/>
    </source>
</evidence>
<dbReference type="NCBIfam" id="TIGR01357">
    <property type="entry name" value="aroB"/>
    <property type="match status" value="1"/>
</dbReference>
<dbReference type="GO" id="GO:0005524">
    <property type="term" value="F:ATP binding"/>
    <property type="evidence" value="ECO:0007669"/>
    <property type="project" value="UniProtKB-UniRule"/>
</dbReference>
<dbReference type="HAMAP" id="MF_00109">
    <property type="entry name" value="Shikimate_kinase"/>
    <property type="match status" value="1"/>
</dbReference>
<evidence type="ECO:0000256" key="4">
    <source>
        <dbReference type="ARBA" id="ARBA00022490"/>
    </source>
</evidence>
<dbReference type="InterPro" id="IPR027417">
    <property type="entry name" value="P-loop_NTPase"/>
</dbReference>
<keyword evidence="9" id="KW-0511">Multifunctional enzyme</keyword>
<evidence type="ECO:0000259" key="12">
    <source>
        <dbReference type="Pfam" id="PF01761"/>
    </source>
</evidence>
<name>A0A255E4Q3_9ACTN</name>
<dbReference type="GO" id="GO:0005737">
    <property type="term" value="C:cytoplasm"/>
    <property type="evidence" value="ECO:0007669"/>
    <property type="project" value="UniProtKB-SubCell"/>
</dbReference>
<keyword evidence="11" id="KW-0479">Metal-binding</keyword>
<dbReference type="InterPro" id="IPR030960">
    <property type="entry name" value="DHQS/DOIS_N"/>
</dbReference>
<dbReference type="CDD" id="cd08195">
    <property type="entry name" value="DHQS"/>
    <property type="match status" value="1"/>
</dbReference>
<evidence type="ECO:0000256" key="2">
    <source>
        <dbReference type="ARBA" id="ARBA00001911"/>
    </source>
</evidence>
<feature type="binding site" evidence="10">
    <location>
        <begin position="9"/>
        <end position="14"/>
    </location>
    <ligand>
        <name>ATP</name>
        <dbReference type="ChEBI" id="CHEBI:30616"/>
    </ligand>
</feature>
<comment type="pathway">
    <text evidence="3 11">Metabolic intermediate biosynthesis; chorismate biosynthesis; chorismate from D-erythrose 4-phosphate and phosphoenolpyruvate: step 2/7.</text>
</comment>
<comment type="cofactor">
    <cofactor evidence="2 11">
        <name>NAD(+)</name>
        <dbReference type="ChEBI" id="CHEBI:57540"/>
    </cofactor>
</comment>
<dbReference type="InterPro" id="IPR031322">
    <property type="entry name" value="Shikimate/glucono_kinase"/>
</dbReference>
<dbReference type="Gene3D" id="3.40.50.300">
    <property type="entry name" value="P-loop containing nucleotide triphosphate hydrolases"/>
    <property type="match status" value="1"/>
</dbReference>
<evidence type="ECO:0000256" key="11">
    <source>
        <dbReference type="HAMAP-Rule" id="MF_00110"/>
    </source>
</evidence>
<dbReference type="Pfam" id="PF24621">
    <property type="entry name" value="DHQS_C"/>
    <property type="match status" value="1"/>
</dbReference>
<dbReference type="AlphaFoldDB" id="A0A255E4Q3"/>
<feature type="domain" description="3-dehydroquinate synthase N-terminal" evidence="12">
    <location>
        <begin position="223"/>
        <end position="335"/>
    </location>
</feature>
<feature type="binding site" evidence="10">
    <location>
        <position position="132"/>
    </location>
    <ligand>
        <name>substrate</name>
    </ligand>
</feature>
<keyword evidence="11" id="KW-0862">Zinc</keyword>
<dbReference type="Pfam" id="PF01761">
    <property type="entry name" value="DHQ_synthase"/>
    <property type="match status" value="1"/>
</dbReference>
<feature type="binding site" evidence="11">
    <location>
        <begin position="261"/>
        <end position="265"/>
    </location>
    <ligand>
        <name>NAD(+)</name>
        <dbReference type="ChEBI" id="CHEBI:57540"/>
    </ligand>
</feature>
<dbReference type="GO" id="GO:0000287">
    <property type="term" value="F:magnesium ion binding"/>
    <property type="evidence" value="ECO:0007669"/>
    <property type="project" value="UniProtKB-UniRule"/>
</dbReference>
<evidence type="ECO:0000256" key="3">
    <source>
        <dbReference type="ARBA" id="ARBA00004661"/>
    </source>
</evidence>
<dbReference type="GO" id="GO:0003856">
    <property type="term" value="F:3-dehydroquinate synthase activity"/>
    <property type="evidence" value="ECO:0007669"/>
    <property type="project" value="UniProtKB-UniRule"/>
</dbReference>
<dbReference type="GO" id="GO:0009423">
    <property type="term" value="P:chorismate biosynthetic process"/>
    <property type="evidence" value="ECO:0007669"/>
    <property type="project" value="UniProtKB-UniRule"/>
</dbReference>
<dbReference type="UniPathway" id="UPA00053">
    <property type="reaction ID" value="UER00085"/>
</dbReference>
<dbReference type="EC" id="4.2.3.4" evidence="11"/>
<dbReference type="SUPFAM" id="SSF52540">
    <property type="entry name" value="P-loop containing nucleoside triphosphate hydrolases"/>
    <property type="match status" value="1"/>
</dbReference>
<feature type="binding site" evidence="11">
    <location>
        <position position="298"/>
    </location>
    <ligand>
        <name>NAD(+)</name>
        <dbReference type="ChEBI" id="CHEBI:57540"/>
    </ligand>
</feature>
<comment type="cofactor">
    <cofactor evidence="11">
        <name>Co(2+)</name>
        <dbReference type="ChEBI" id="CHEBI:48828"/>
    </cofactor>
    <cofactor evidence="11">
        <name>Zn(2+)</name>
        <dbReference type="ChEBI" id="CHEBI:29105"/>
    </cofactor>
    <text evidence="11">Binds 1 divalent metal cation per subunit. Can use either Co(2+) or Zn(2+).</text>
</comment>
<comment type="catalytic activity">
    <reaction evidence="10">
        <text>shikimate + ATP = 3-phosphoshikimate + ADP + H(+)</text>
        <dbReference type="Rhea" id="RHEA:13121"/>
        <dbReference type="ChEBI" id="CHEBI:15378"/>
        <dbReference type="ChEBI" id="CHEBI:30616"/>
        <dbReference type="ChEBI" id="CHEBI:36208"/>
        <dbReference type="ChEBI" id="CHEBI:145989"/>
        <dbReference type="ChEBI" id="CHEBI:456216"/>
        <dbReference type="EC" id="2.7.1.71"/>
    </reaction>
</comment>
<dbReference type="GO" id="GO:0004765">
    <property type="term" value="F:shikimate kinase activity"/>
    <property type="evidence" value="ECO:0007669"/>
    <property type="project" value="UniProtKB-UniRule"/>
</dbReference>
<comment type="cofactor">
    <cofactor evidence="10">
        <name>Mg(2+)</name>
        <dbReference type="ChEBI" id="CHEBI:18420"/>
    </cofactor>
    <text evidence="10">Binds 1 Mg(2+) ion per subunit.</text>
</comment>
<organism evidence="14 15">
    <name type="scientific">Parenemella sanctibonifatiensis</name>
    <dbReference type="NCBI Taxonomy" id="2016505"/>
    <lineage>
        <taxon>Bacteria</taxon>
        <taxon>Bacillati</taxon>
        <taxon>Actinomycetota</taxon>
        <taxon>Actinomycetes</taxon>
        <taxon>Propionibacteriales</taxon>
        <taxon>Propionibacteriaceae</taxon>
        <taxon>Parenemella</taxon>
    </lineage>
</organism>
<dbReference type="GO" id="GO:0009073">
    <property type="term" value="P:aromatic amino acid family biosynthetic process"/>
    <property type="evidence" value="ECO:0007669"/>
    <property type="project" value="UniProtKB-KW"/>
</dbReference>
<keyword evidence="10" id="KW-0418">Kinase</keyword>
<feature type="binding site" evidence="10">
    <location>
        <position position="13"/>
    </location>
    <ligand>
        <name>Mg(2+)</name>
        <dbReference type="ChEBI" id="CHEBI:18420"/>
    </ligand>
</feature>
<comment type="subunit">
    <text evidence="10">Monomer.</text>
</comment>
<keyword evidence="4 11" id="KW-0963">Cytoplasm</keyword>
<dbReference type="PRINTS" id="PR01100">
    <property type="entry name" value="SHIKIMTKNASE"/>
</dbReference>
<keyword evidence="11" id="KW-0170">Cobalt</keyword>
<dbReference type="Gene3D" id="3.40.50.1970">
    <property type="match status" value="1"/>
</dbReference>
<dbReference type="GO" id="GO:0008652">
    <property type="term" value="P:amino acid biosynthetic process"/>
    <property type="evidence" value="ECO:0007669"/>
    <property type="project" value="UniProtKB-KW"/>
</dbReference>
<comment type="catalytic activity">
    <reaction evidence="1 11">
        <text>7-phospho-2-dehydro-3-deoxy-D-arabino-heptonate = 3-dehydroquinate + phosphate</text>
        <dbReference type="Rhea" id="RHEA:21968"/>
        <dbReference type="ChEBI" id="CHEBI:32364"/>
        <dbReference type="ChEBI" id="CHEBI:43474"/>
        <dbReference type="ChEBI" id="CHEBI:58394"/>
        <dbReference type="EC" id="4.2.3.4"/>
    </reaction>
</comment>
<feature type="binding site" evidence="10">
    <location>
        <position position="31"/>
    </location>
    <ligand>
        <name>substrate</name>
    </ligand>
</feature>
<keyword evidence="10" id="KW-0808">Transferase</keyword>
<comment type="caution">
    <text evidence="11">Lacks conserved residue(s) required for the propagation of feature annotation.</text>
</comment>
<feature type="binding site" evidence="11">
    <location>
        <begin position="285"/>
        <end position="286"/>
    </location>
    <ligand>
        <name>NAD(+)</name>
        <dbReference type="ChEBI" id="CHEBI:57540"/>
    </ligand>
</feature>
<dbReference type="InterPro" id="IPR056179">
    <property type="entry name" value="DHQS_C"/>
</dbReference>
<dbReference type="EMBL" id="NMVI01000018">
    <property type="protein sequence ID" value="OYN86524.1"/>
    <property type="molecule type" value="Genomic_DNA"/>
</dbReference>
<dbReference type="EC" id="2.7.1.71" evidence="10"/>
<evidence type="ECO:0000259" key="13">
    <source>
        <dbReference type="Pfam" id="PF24621"/>
    </source>
</evidence>
<gene>
    <name evidence="11" type="primary">aroB</name>
    <name evidence="10" type="synonym">aroK</name>
    <name evidence="14" type="ORF">CGZ92_09290</name>
</gene>
<sequence>MIVLVGLPGAGKSNVAGRLAQVLRGSVTDVDARIEASEERSITDIFATDGEERFRALELEHTLAALQSDAAVVSLGGGAVLTKEIRDALKGHQVVWLQVSAPQAARRIGLAADRPLLVGNMRSRLVQLARERHHLYDEVATLAIDTDKRDVERVVNAILARITPHVITVRTANPYPVEVVAGARQRLAGAVSGADRVALLHPPALAQAAAELADTIEARTTLIELPDGEGAKTAAVIAQCWDRLAAEGFTRSDMVVGFGGGATTDLAGFLAASWLRGVSWVAVPTTVLAMVDAAVGGKTGINLGAGKNLVGAFHEPAAVLCDLDLLATVPEADLRSGLAEVAKAGFIADPRILEMIEEDPADAVTPGSERLAELIRRGIKVKAEVVAGDLRERTSSGAARGREILNYGHTLAHAIERHSGFSWRHGDAVAVGMRYAARLAGRLGLLSKALVTRHDAVLDALGLPAAYQSQAWPELREAMNLDKKTRGSQLRFVLLEDLTRTVIVPGPPEEALAAAYADLG</sequence>
<comment type="caution">
    <text evidence="14">The sequence shown here is derived from an EMBL/GenBank/DDBJ whole genome shotgun (WGS) entry which is preliminary data.</text>
</comment>
<dbReference type="CDD" id="cd00464">
    <property type="entry name" value="SK"/>
    <property type="match status" value="1"/>
</dbReference>
<comment type="similarity">
    <text evidence="11">Belongs to the sugar phosphate cyclases superfamily. Dehydroquinate synthase family.</text>
</comment>
<evidence type="ECO:0000256" key="6">
    <source>
        <dbReference type="ARBA" id="ARBA00023027"/>
    </source>
</evidence>